<comment type="similarity">
    <text evidence="2 12">Belongs to the sodium:solute symporter (SSF) (TC 2.A.21) family.</text>
</comment>
<accession>A0A2H1FI14</accession>
<dbReference type="RefSeq" id="WP_157928157.1">
    <property type="nucleotide sequence ID" value="NZ_LT841358.1"/>
</dbReference>
<evidence type="ECO:0000256" key="11">
    <source>
        <dbReference type="ARBA" id="ARBA00023201"/>
    </source>
</evidence>
<dbReference type="Gene3D" id="1.20.1730.10">
    <property type="entry name" value="Sodium/glucose cotransporter"/>
    <property type="match status" value="1"/>
</dbReference>
<dbReference type="InterPro" id="IPR038377">
    <property type="entry name" value="Na/Glc_symporter_sf"/>
</dbReference>
<feature type="transmembrane region" description="Helical" evidence="13">
    <location>
        <begin position="123"/>
        <end position="148"/>
    </location>
</feature>
<evidence type="ECO:0000256" key="8">
    <source>
        <dbReference type="ARBA" id="ARBA00023053"/>
    </source>
</evidence>
<feature type="transmembrane region" description="Helical" evidence="13">
    <location>
        <begin position="6"/>
        <end position="31"/>
    </location>
</feature>
<evidence type="ECO:0000256" key="6">
    <source>
        <dbReference type="ARBA" id="ARBA00022847"/>
    </source>
</evidence>
<feature type="transmembrane region" description="Helical" evidence="13">
    <location>
        <begin position="274"/>
        <end position="297"/>
    </location>
</feature>
<keyword evidence="6" id="KW-0769">Symport</keyword>
<keyword evidence="11" id="KW-0739">Sodium transport</keyword>
<feature type="transmembrane region" description="Helical" evidence="13">
    <location>
        <begin position="428"/>
        <end position="450"/>
    </location>
</feature>
<dbReference type="PROSITE" id="PS50283">
    <property type="entry name" value="NA_SOLUT_SYMP_3"/>
    <property type="match status" value="1"/>
</dbReference>
<protein>
    <submittedName>
        <fullName evidence="14">Putative Sodium:solute symporter family protein</fullName>
    </submittedName>
</protein>
<dbReference type="PANTHER" id="PTHR48086">
    <property type="entry name" value="SODIUM/PROLINE SYMPORTER-RELATED"/>
    <property type="match status" value="1"/>
</dbReference>
<dbReference type="Pfam" id="PF00474">
    <property type="entry name" value="SSF"/>
    <property type="match status" value="1"/>
</dbReference>
<dbReference type="AlphaFoldDB" id="A0A2H1FI14"/>
<keyword evidence="15" id="KW-1185">Reference proteome</keyword>
<sequence length="529" mass="56788">MADTIPLYYPIIVLAFVGATAFIGVIAVKFVKKSSKRYIVAGKSLPLFFIGTMLVSEAVDGNASLGNVSLTFTGGFWGGAVIPLGLAICLVLTGLFFGKRFNRMNMITLADFYYRRYGNTTEVMSGTVMAISFIVLVAGNLAASGYILSVVLQIPLIYAMLISTAVVLLYTYFGGLFSCAYTDIFHIYLAVIGFWAGFLYFIGPWSPIPGGLDTIVANAPAGFMDMSGLYSVGNGALLNWASIISLGLGDIVALDFMERVFAADGGRTATKSCYMGAGITLLILIPVTMVGIVGFTLEPKLADPYTLYPLIAIKHVPAVIGILMLVSTVSCGMSTANGGTLAIASVLSRNMLQRNIIAKLLKRPKLSDRQLLVATRLFVIPMFFTAFALGYLIPRPGAYLILAFDIVLAGCLVPLVFGTFWKKSTASGAVASIVVGSIMRLILFFVITIAPSDSPYYQYGGLDTMIPPLISLPVFILVSLATQKRTPPRHDVVYLIPSDADVVSGADVKEWNNPIDVRQISHNNKKGPV</sequence>
<evidence type="ECO:0000256" key="13">
    <source>
        <dbReference type="SAM" id="Phobius"/>
    </source>
</evidence>
<feature type="transmembrane region" description="Helical" evidence="13">
    <location>
        <begin position="185"/>
        <end position="203"/>
    </location>
</feature>
<feature type="transmembrane region" description="Helical" evidence="13">
    <location>
        <begin position="38"/>
        <end position="56"/>
    </location>
</feature>
<dbReference type="GO" id="GO:0005886">
    <property type="term" value="C:plasma membrane"/>
    <property type="evidence" value="ECO:0007669"/>
    <property type="project" value="UniProtKB-SubCell"/>
</dbReference>
<evidence type="ECO:0000313" key="15">
    <source>
        <dbReference type="Proteomes" id="UP000230607"/>
    </source>
</evidence>
<evidence type="ECO:0000256" key="5">
    <source>
        <dbReference type="ARBA" id="ARBA00022692"/>
    </source>
</evidence>
<dbReference type="InterPro" id="IPR050277">
    <property type="entry name" value="Sodium:Solute_Symporter"/>
</dbReference>
<feature type="transmembrane region" description="Helical" evidence="13">
    <location>
        <begin position="236"/>
        <end position="254"/>
    </location>
</feature>
<evidence type="ECO:0000256" key="9">
    <source>
        <dbReference type="ARBA" id="ARBA00023065"/>
    </source>
</evidence>
<evidence type="ECO:0000256" key="10">
    <source>
        <dbReference type="ARBA" id="ARBA00023136"/>
    </source>
</evidence>
<keyword evidence="10 13" id="KW-0472">Membrane</keyword>
<dbReference type="PANTHER" id="PTHR48086:SF3">
    <property type="entry name" value="SODIUM_PROLINE SYMPORTER"/>
    <property type="match status" value="1"/>
</dbReference>
<evidence type="ECO:0000256" key="7">
    <source>
        <dbReference type="ARBA" id="ARBA00022989"/>
    </source>
</evidence>
<feature type="transmembrane region" description="Helical" evidence="13">
    <location>
        <begin position="456"/>
        <end position="480"/>
    </location>
</feature>
<dbReference type="EMBL" id="LT841358">
    <property type="protein sequence ID" value="SMH72374.1"/>
    <property type="molecule type" value="Genomic_DNA"/>
</dbReference>
<feature type="transmembrane region" description="Helical" evidence="13">
    <location>
        <begin position="317"/>
        <end position="350"/>
    </location>
</feature>
<evidence type="ECO:0000256" key="2">
    <source>
        <dbReference type="ARBA" id="ARBA00006434"/>
    </source>
</evidence>
<dbReference type="Proteomes" id="UP000230607">
    <property type="component" value="Chromosome 1"/>
</dbReference>
<organism evidence="14 15">
    <name type="scientific">Candidatus Nitrosotalea okcheonensis</name>
    <dbReference type="NCBI Taxonomy" id="1903276"/>
    <lineage>
        <taxon>Archaea</taxon>
        <taxon>Nitrososphaerota</taxon>
        <taxon>Nitrososphaeria</taxon>
        <taxon>Nitrosotaleales</taxon>
        <taxon>Nitrosotaleaceae</taxon>
        <taxon>Nitrosotalea</taxon>
    </lineage>
</organism>
<feature type="transmembrane region" description="Helical" evidence="13">
    <location>
        <begin position="154"/>
        <end position="173"/>
    </location>
</feature>
<feature type="transmembrane region" description="Helical" evidence="13">
    <location>
        <begin position="76"/>
        <end position="97"/>
    </location>
</feature>
<comment type="subcellular location">
    <subcellularLocation>
        <location evidence="1">Cell membrane</location>
        <topology evidence="1">Multi-pass membrane protein</topology>
    </subcellularLocation>
</comment>
<dbReference type="GO" id="GO:0015293">
    <property type="term" value="F:symporter activity"/>
    <property type="evidence" value="ECO:0007669"/>
    <property type="project" value="UniProtKB-KW"/>
</dbReference>
<feature type="transmembrane region" description="Helical" evidence="13">
    <location>
        <begin position="371"/>
        <end position="393"/>
    </location>
</feature>
<evidence type="ECO:0000313" key="14">
    <source>
        <dbReference type="EMBL" id="SMH72374.1"/>
    </source>
</evidence>
<feature type="transmembrane region" description="Helical" evidence="13">
    <location>
        <begin position="399"/>
        <end position="421"/>
    </location>
</feature>
<keyword evidence="9" id="KW-0406">Ion transport</keyword>
<evidence type="ECO:0000256" key="4">
    <source>
        <dbReference type="ARBA" id="ARBA00022475"/>
    </source>
</evidence>
<evidence type="ECO:0000256" key="1">
    <source>
        <dbReference type="ARBA" id="ARBA00004651"/>
    </source>
</evidence>
<evidence type="ECO:0000256" key="12">
    <source>
        <dbReference type="RuleBase" id="RU362091"/>
    </source>
</evidence>
<keyword evidence="4" id="KW-1003">Cell membrane</keyword>
<reference evidence="15" key="1">
    <citation type="submission" date="2017-03" db="EMBL/GenBank/DDBJ databases">
        <authorList>
            <person name="Herbold C."/>
        </authorList>
    </citation>
    <scope>NUCLEOTIDE SEQUENCE [LARGE SCALE GENOMIC DNA]</scope>
</reference>
<dbReference type="InterPro" id="IPR001734">
    <property type="entry name" value="Na/solute_symporter"/>
</dbReference>
<dbReference type="OrthoDB" id="9779at2157"/>
<keyword evidence="5 13" id="KW-0812">Transmembrane</keyword>
<dbReference type="GO" id="GO:0006814">
    <property type="term" value="P:sodium ion transport"/>
    <property type="evidence" value="ECO:0007669"/>
    <property type="project" value="UniProtKB-KW"/>
</dbReference>
<dbReference type="CDD" id="cd11474">
    <property type="entry name" value="SLC5sbd_CHT"/>
    <property type="match status" value="1"/>
</dbReference>
<gene>
    <name evidence="14" type="ORF">NCS_30214</name>
</gene>
<proteinExistence type="inferred from homology"/>
<name>A0A2H1FI14_9ARCH</name>
<evidence type="ECO:0000256" key="3">
    <source>
        <dbReference type="ARBA" id="ARBA00022448"/>
    </source>
</evidence>
<keyword evidence="8" id="KW-0915">Sodium</keyword>
<keyword evidence="7 13" id="KW-1133">Transmembrane helix</keyword>
<keyword evidence="3" id="KW-0813">Transport</keyword>